<name>A0A2L2YBB1_PARTP</name>
<dbReference type="OrthoDB" id="10257415at2759"/>
<dbReference type="GO" id="GO:0007165">
    <property type="term" value="P:signal transduction"/>
    <property type="evidence" value="ECO:0007669"/>
    <property type="project" value="InterPro"/>
</dbReference>
<dbReference type="PANTHER" id="PTHR13265">
    <property type="entry name" value="THO COMPLEX SUBUNIT 1"/>
    <property type="match status" value="1"/>
</dbReference>
<dbReference type="Gene3D" id="1.10.533.10">
    <property type="entry name" value="Death Domain, Fas"/>
    <property type="match status" value="1"/>
</dbReference>
<organism evidence="2">
    <name type="scientific">Parasteatoda tepidariorum</name>
    <name type="common">Common house spider</name>
    <name type="synonym">Achaearanea tepidariorum</name>
    <dbReference type="NCBI Taxonomy" id="114398"/>
    <lineage>
        <taxon>Eukaryota</taxon>
        <taxon>Metazoa</taxon>
        <taxon>Ecdysozoa</taxon>
        <taxon>Arthropoda</taxon>
        <taxon>Chelicerata</taxon>
        <taxon>Arachnida</taxon>
        <taxon>Araneae</taxon>
        <taxon>Araneomorphae</taxon>
        <taxon>Entelegynae</taxon>
        <taxon>Araneoidea</taxon>
        <taxon>Theridiidae</taxon>
        <taxon>Parasteatoda</taxon>
    </lineage>
</organism>
<dbReference type="EMBL" id="IAAA01015506">
    <property type="protein sequence ID" value="LAA05441.1"/>
    <property type="molecule type" value="mRNA"/>
</dbReference>
<evidence type="ECO:0000313" key="2">
    <source>
        <dbReference type="EMBL" id="LAA05441.1"/>
    </source>
</evidence>
<proteinExistence type="evidence at transcript level"/>
<sequence>MQWRHFASCTSEVLTVFGSFKSDDANSSKWKQAKLPSPSGASVYFAKYLTSPKLLELELSDSHFRRYVLVQFLILFQYLTSPVRFKLDSFVLTEDQQNWIKEVTKRIYKLLEETPPNGERFAQDTERILQREEYWNAWKNEGCPDFKHVTEKTQLDNRFSKRLAEDLQSYPIKKANSDLPKLWCNNTNNWDACKSAKRNFVPSLESFFHLSSGKADTSSFKKDIHDSRYTWKALRLLCMKSPHIFTANLQQTKGASDYLESVIQKVIKEKPQSQQDVMTVDTAVAEDSIEDGNEEFFQTDEEPKEEEKPKKEKVLTKALIEAISGKLQDVWQILAIHLGFKEDEIEYFASEKPTNKAQTENMLTIWMEQYGSLFAFVKALKGAGCLNTVQHLLPSLD</sequence>
<dbReference type="InterPro" id="IPR021861">
    <property type="entry name" value="THO_THOC1"/>
</dbReference>
<dbReference type="InterPro" id="IPR011029">
    <property type="entry name" value="DEATH-like_dom_sf"/>
</dbReference>
<reference evidence="2" key="1">
    <citation type="journal article" date="2016" name="Mol. Ecol. Resour.">
        <title>Evaluation of the impact of RNA preservation methods of spiders for de novo transcriptome assembly.</title>
        <authorList>
            <person name="Kono N."/>
            <person name="Nakamura H."/>
            <person name="Ito Y."/>
            <person name="Tomita M."/>
            <person name="Arakawa K."/>
        </authorList>
    </citation>
    <scope>NUCLEOTIDE SEQUENCE</scope>
    <source>
        <tissue evidence="2">Whole body</tissue>
    </source>
</reference>
<dbReference type="Pfam" id="PF11957">
    <property type="entry name" value="efThoc1"/>
    <property type="match status" value="1"/>
</dbReference>
<evidence type="ECO:0000259" key="1">
    <source>
        <dbReference type="PROSITE" id="PS50017"/>
    </source>
</evidence>
<dbReference type="PROSITE" id="PS50017">
    <property type="entry name" value="DEATH_DOMAIN"/>
    <property type="match status" value="1"/>
</dbReference>
<dbReference type="InterPro" id="IPR000488">
    <property type="entry name" value="Death_dom"/>
</dbReference>
<dbReference type="Pfam" id="PF00531">
    <property type="entry name" value="Death"/>
    <property type="match status" value="1"/>
</dbReference>
<dbReference type="SUPFAM" id="SSF47986">
    <property type="entry name" value="DEATH domain"/>
    <property type="match status" value="1"/>
</dbReference>
<feature type="domain" description="Death" evidence="1">
    <location>
        <begin position="316"/>
        <end position="397"/>
    </location>
</feature>
<dbReference type="GO" id="GO:0006406">
    <property type="term" value="P:mRNA export from nucleus"/>
    <property type="evidence" value="ECO:0007669"/>
    <property type="project" value="TreeGrafter"/>
</dbReference>
<dbReference type="AlphaFoldDB" id="A0A2L2YBB1"/>
<protein>
    <submittedName>
        <fullName evidence="2">THO complex subunit 1</fullName>
    </submittedName>
</protein>
<dbReference type="PANTHER" id="PTHR13265:SF0">
    <property type="entry name" value="HPR1"/>
    <property type="match status" value="1"/>
</dbReference>
<dbReference type="GO" id="GO:0000445">
    <property type="term" value="C:THO complex part of transcription export complex"/>
    <property type="evidence" value="ECO:0007669"/>
    <property type="project" value="TreeGrafter"/>
</dbReference>
<dbReference type="CDD" id="cd01670">
    <property type="entry name" value="Death"/>
    <property type="match status" value="1"/>
</dbReference>
<accession>A0A2L2YBB1</accession>